<proteinExistence type="inferred from homology"/>
<feature type="active site" description="Charge relay system" evidence="5">
    <location>
        <position position="331"/>
    </location>
</feature>
<dbReference type="PRINTS" id="PR00723">
    <property type="entry name" value="SUBTILISIN"/>
</dbReference>
<sequence>MKNNILFTILLILFNFYVTVYSENAYYIIGIQRKQSDKTFDKESKDVQNQIETLANDRMNDIYDVIQDNKETYTLENGEMDQKLEELDSPILNKRNSNNKKKFLFKNKTRPNNSLYKRSLSNTNNSNSNDDLTELIPFDSILVSYICPINNYYAIIAYLSDEILEKVRKLNNILYIEKSTTFTIDGLIDSNNNNNNKNNNKNNNNNNKNNTKNNNNEENKSNIYYDIEEIKKETKWSYQNYLSIISQSPSNVNHNKTYDGNFYYPSSAGQGVDIYLMDMGIDSNHNDFDTYKGQSYERTVSCDAISDEINFYLTTGDEKRKCYADNNNPFHGTITSSIAGGKLIGVAKKANIHMIAVDLTDTSILKSLDYILNNGKKHKTVISLSAGGFENYKHSMEDKINDLLNEGFIFLVAAGNANKNVCSTKYTDDFHEFTEYNKLINVGAVDSEIKNNEIVRAEYSNFGKCIDIFAPGNVIDISAMRSDSDVLRENRGTSFSTPMVAGVVATIISEHPEIKFNQELMKQTLIDMSIKNVIKDIGSKDTPNRLVNNGKKISYSPDDNAIKCGISSDHHTICPEGCCTKEGICVNYNIKTNDRCFIENGCQKDYGFCTSTEKSIEECDKEIKENEECIIDIPIYDFNAVIYNLHYDHIDDSSDFEDSIIKQCLTFMSDKCITFYKNRKYNISSCSVSENYETFENIYNYYSTSCSNLLYYACEKEYKTFSSCSINDNINESFDDEVKFNKICQNLNSEKCQEFYKNGIKNLSICHAYKYFDNFIPEDSKELEKIYEYSKSKCPNISSKVEKKCQEFIANSDECLNEISSEDGDSRIIKECTIFKSQKCREFYETGISCFSNEEKDDIVEIKYNNNRVCKSDSSFSHETIYNIFSYCENEIQSEKNQECLLTYNSNMSDDELLQNCKIYKSEKCQEFYEFVQNDFVCFFSKSNYYFDDDQRLGTLDNNINIYKKLCNAKQEEIFKLCEDNFYTDEYFKCYIDDVSNLSDDELKDFCFGFKKDMCQSFYNENPYIVDYPYCQSYFDKTIGNLEEAFNYNNEICNNYIKKNKKTIIENCDKEIVEYKECIIHELSSNENKRLKQCGIFLSYKCQDFYREKYNYVPNCLAIEDYSLIEKPLKIHMDIELFNQMYYDDCDFYRDYIYTSTDTISDIEIETDTATDTITDETTSIIETIDLQNDATETNTYGYTATTTSMTTTTSINRNTNKCHNKFTVIKKSKIMKITSKKNLKTRKIN</sequence>
<dbReference type="PANTHER" id="PTHR43806:SF11">
    <property type="entry name" value="CEREVISIN-RELATED"/>
    <property type="match status" value="1"/>
</dbReference>
<protein>
    <recommendedName>
        <fullName evidence="8">Peptidase S8/S53 domain-containing protein</fullName>
    </recommendedName>
</protein>
<feature type="domain" description="Peptidase S8/S53" evidence="8">
    <location>
        <begin position="269"/>
        <end position="529"/>
    </location>
</feature>
<dbReference type="EMBL" id="MCFG01000489">
    <property type="protein sequence ID" value="ORX64925.1"/>
    <property type="molecule type" value="Genomic_DNA"/>
</dbReference>
<evidence type="ECO:0000256" key="2">
    <source>
        <dbReference type="ARBA" id="ARBA00022670"/>
    </source>
</evidence>
<feature type="signal peptide" evidence="7">
    <location>
        <begin position="1"/>
        <end position="22"/>
    </location>
</feature>
<evidence type="ECO:0000313" key="9">
    <source>
        <dbReference type="EMBL" id="ORX64925.1"/>
    </source>
</evidence>
<name>A0A1Y1VV87_9FUNG</name>
<feature type="region of interest" description="Disordered" evidence="6">
    <location>
        <begin position="190"/>
        <end position="220"/>
    </location>
</feature>
<dbReference type="InterPro" id="IPR050131">
    <property type="entry name" value="Peptidase_S8_subtilisin-like"/>
</dbReference>
<dbReference type="SUPFAM" id="SSF52743">
    <property type="entry name" value="Subtilisin-like"/>
    <property type="match status" value="1"/>
</dbReference>
<keyword evidence="3 5" id="KW-0378">Hydrolase</keyword>
<dbReference type="InterPro" id="IPR023828">
    <property type="entry name" value="Peptidase_S8_Ser-AS"/>
</dbReference>
<reference evidence="9 10" key="1">
    <citation type="submission" date="2016-08" db="EMBL/GenBank/DDBJ databases">
        <title>A Parts List for Fungal Cellulosomes Revealed by Comparative Genomics.</title>
        <authorList>
            <consortium name="DOE Joint Genome Institute"/>
            <person name="Haitjema C.H."/>
            <person name="Gilmore S.P."/>
            <person name="Henske J.K."/>
            <person name="Solomon K.V."/>
            <person name="De Groot R."/>
            <person name="Kuo A."/>
            <person name="Mondo S.J."/>
            <person name="Salamov A.A."/>
            <person name="Labutti K."/>
            <person name="Zhao Z."/>
            <person name="Chiniquy J."/>
            <person name="Barry K."/>
            <person name="Brewer H.M."/>
            <person name="Purvine S.O."/>
            <person name="Wright A.T."/>
            <person name="Boxma B."/>
            <person name="Van Alen T."/>
            <person name="Hackstein J.H."/>
            <person name="Baker S.E."/>
            <person name="Grigoriev I.V."/>
            <person name="O'Malley M.A."/>
        </authorList>
    </citation>
    <scope>NUCLEOTIDE SEQUENCE [LARGE SCALE GENOMIC DNA]</scope>
    <source>
        <strain evidence="9 10">S4</strain>
    </source>
</reference>
<dbReference type="AlphaFoldDB" id="A0A1Y1VV87"/>
<evidence type="ECO:0000256" key="7">
    <source>
        <dbReference type="SAM" id="SignalP"/>
    </source>
</evidence>
<dbReference type="PANTHER" id="PTHR43806">
    <property type="entry name" value="PEPTIDASE S8"/>
    <property type="match status" value="1"/>
</dbReference>
<organism evidence="9 10">
    <name type="scientific">Anaeromyces robustus</name>
    <dbReference type="NCBI Taxonomy" id="1754192"/>
    <lineage>
        <taxon>Eukaryota</taxon>
        <taxon>Fungi</taxon>
        <taxon>Fungi incertae sedis</taxon>
        <taxon>Chytridiomycota</taxon>
        <taxon>Chytridiomycota incertae sedis</taxon>
        <taxon>Neocallimastigomycetes</taxon>
        <taxon>Neocallimastigales</taxon>
        <taxon>Neocallimastigaceae</taxon>
        <taxon>Anaeromyces</taxon>
    </lineage>
</organism>
<evidence type="ECO:0000256" key="6">
    <source>
        <dbReference type="SAM" id="MobiDB-lite"/>
    </source>
</evidence>
<dbReference type="Gene3D" id="3.40.50.200">
    <property type="entry name" value="Peptidase S8/S53 domain"/>
    <property type="match status" value="1"/>
</dbReference>
<dbReference type="Proteomes" id="UP000193944">
    <property type="component" value="Unassembled WGS sequence"/>
</dbReference>
<feature type="compositionally biased region" description="Low complexity" evidence="6">
    <location>
        <begin position="190"/>
        <end position="214"/>
    </location>
</feature>
<comment type="similarity">
    <text evidence="1 5">Belongs to the peptidase S8 family.</text>
</comment>
<gene>
    <name evidence="9" type="ORF">BCR32DRAFT_286767</name>
</gene>
<dbReference type="InterPro" id="IPR036852">
    <property type="entry name" value="Peptidase_S8/S53_dom_sf"/>
</dbReference>
<reference evidence="9 10" key="2">
    <citation type="submission" date="2016-08" db="EMBL/GenBank/DDBJ databases">
        <title>Pervasive Adenine N6-methylation of Active Genes in Fungi.</title>
        <authorList>
            <consortium name="DOE Joint Genome Institute"/>
            <person name="Mondo S.J."/>
            <person name="Dannebaum R.O."/>
            <person name="Kuo R.C."/>
            <person name="Labutti K."/>
            <person name="Haridas S."/>
            <person name="Kuo A."/>
            <person name="Salamov A."/>
            <person name="Ahrendt S.R."/>
            <person name="Lipzen A."/>
            <person name="Sullivan W."/>
            <person name="Andreopoulos W.B."/>
            <person name="Clum A."/>
            <person name="Lindquist E."/>
            <person name="Daum C."/>
            <person name="Ramamoorthy G.K."/>
            <person name="Gryganskyi A."/>
            <person name="Culley D."/>
            <person name="Magnuson J.K."/>
            <person name="James T.Y."/>
            <person name="O'Malley M.A."/>
            <person name="Stajich J.E."/>
            <person name="Spatafora J.W."/>
            <person name="Visel A."/>
            <person name="Grigoriev I.V."/>
        </authorList>
    </citation>
    <scope>NUCLEOTIDE SEQUENCE [LARGE SCALE GENOMIC DNA]</scope>
    <source>
        <strain evidence="9 10">S4</strain>
    </source>
</reference>
<evidence type="ECO:0000256" key="4">
    <source>
        <dbReference type="ARBA" id="ARBA00022825"/>
    </source>
</evidence>
<evidence type="ECO:0000259" key="8">
    <source>
        <dbReference type="Pfam" id="PF00082"/>
    </source>
</evidence>
<dbReference type="GO" id="GO:0004252">
    <property type="term" value="F:serine-type endopeptidase activity"/>
    <property type="evidence" value="ECO:0007669"/>
    <property type="project" value="UniProtKB-UniRule"/>
</dbReference>
<dbReference type="STRING" id="1754192.A0A1Y1VV87"/>
<feature type="active site" description="Charge relay system" evidence="5">
    <location>
        <position position="278"/>
    </location>
</feature>
<dbReference type="PROSITE" id="PS00138">
    <property type="entry name" value="SUBTILASE_SER"/>
    <property type="match status" value="1"/>
</dbReference>
<dbReference type="InterPro" id="IPR015500">
    <property type="entry name" value="Peptidase_S8_subtilisin-rel"/>
</dbReference>
<dbReference type="OrthoDB" id="19448at2759"/>
<feature type="active site" description="Charge relay system" evidence="5">
    <location>
        <position position="494"/>
    </location>
</feature>
<dbReference type="Pfam" id="PF00082">
    <property type="entry name" value="Peptidase_S8"/>
    <property type="match status" value="1"/>
</dbReference>
<keyword evidence="7" id="KW-0732">Signal</keyword>
<keyword evidence="4 5" id="KW-0720">Serine protease</keyword>
<evidence type="ECO:0000256" key="1">
    <source>
        <dbReference type="ARBA" id="ARBA00011073"/>
    </source>
</evidence>
<accession>A0A1Y1VV87</accession>
<dbReference type="InterPro" id="IPR000209">
    <property type="entry name" value="Peptidase_S8/S53_dom"/>
</dbReference>
<evidence type="ECO:0000256" key="5">
    <source>
        <dbReference type="PROSITE-ProRule" id="PRU01240"/>
    </source>
</evidence>
<dbReference type="PROSITE" id="PS51892">
    <property type="entry name" value="SUBTILASE"/>
    <property type="match status" value="1"/>
</dbReference>
<comment type="caution">
    <text evidence="9">The sequence shown here is derived from an EMBL/GenBank/DDBJ whole genome shotgun (WGS) entry which is preliminary data.</text>
</comment>
<evidence type="ECO:0000313" key="10">
    <source>
        <dbReference type="Proteomes" id="UP000193944"/>
    </source>
</evidence>
<dbReference type="GO" id="GO:0005615">
    <property type="term" value="C:extracellular space"/>
    <property type="evidence" value="ECO:0007669"/>
    <property type="project" value="TreeGrafter"/>
</dbReference>
<keyword evidence="10" id="KW-1185">Reference proteome</keyword>
<keyword evidence="2 5" id="KW-0645">Protease</keyword>
<dbReference type="GO" id="GO:0006508">
    <property type="term" value="P:proteolysis"/>
    <property type="evidence" value="ECO:0007669"/>
    <property type="project" value="UniProtKB-KW"/>
</dbReference>
<feature type="chain" id="PRO_5013163864" description="Peptidase S8/S53 domain-containing protein" evidence="7">
    <location>
        <begin position="23"/>
        <end position="1246"/>
    </location>
</feature>
<evidence type="ECO:0000256" key="3">
    <source>
        <dbReference type="ARBA" id="ARBA00022801"/>
    </source>
</evidence>